<evidence type="ECO:0000256" key="3">
    <source>
        <dbReference type="ARBA" id="ARBA00023186"/>
    </source>
</evidence>
<dbReference type="GO" id="GO:0006099">
    <property type="term" value="P:tricarboxylic acid cycle"/>
    <property type="evidence" value="ECO:0007669"/>
    <property type="project" value="TreeGrafter"/>
</dbReference>
<dbReference type="PANTHER" id="PTHR12469:SF2">
    <property type="entry name" value="SUCCINATE DEHYDROGENASE ASSEMBLY FACTOR 2, MITOCHONDRIAL"/>
    <property type="match status" value="1"/>
</dbReference>
<dbReference type="Proteomes" id="UP000234882">
    <property type="component" value="Chromosome"/>
</dbReference>
<comment type="similarity">
    <text evidence="1">Belongs to the SdhE FAD assembly factor family.</text>
</comment>
<proteinExistence type="inferred from homology"/>
<dbReference type="InterPro" id="IPR005631">
    <property type="entry name" value="SDH"/>
</dbReference>
<dbReference type="AlphaFoldDB" id="A0A2K9MIQ5"/>
<keyword evidence="5" id="KW-1185">Reference proteome</keyword>
<gene>
    <name evidence="4" type="ORF">CYR75_02635</name>
</gene>
<dbReference type="SUPFAM" id="SSF109910">
    <property type="entry name" value="YgfY-like"/>
    <property type="match status" value="1"/>
</dbReference>
<name>A0A2K9MIQ5_9RHOB</name>
<dbReference type="EMBL" id="CP025583">
    <property type="protein sequence ID" value="AUM75484.1"/>
    <property type="molecule type" value="Genomic_DNA"/>
</dbReference>
<reference evidence="5" key="1">
    <citation type="submission" date="2017-12" db="EMBL/GenBank/DDBJ databases">
        <title>Genomic analysis of Paracoccus sp. CBA4604.</title>
        <authorList>
            <person name="Roh S.W."/>
            <person name="Kim J.Y."/>
            <person name="Kim J.S."/>
        </authorList>
    </citation>
    <scope>NUCLEOTIDE SEQUENCE [LARGE SCALE GENOMIC DNA]</scope>
    <source>
        <strain evidence="5">CBA4604</strain>
    </source>
</reference>
<organism evidence="4 5">
    <name type="scientific">Paracoccus jeotgali</name>
    <dbReference type="NCBI Taxonomy" id="2065379"/>
    <lineage>
        <taxon>Bacteria</taxon>
        <taxon>Pseudomonadati</taxon>
        <taxon>Pseudomonadota</taxon>
        <taxon>Alphaproteobacteria</taxon>
        <taxon>Rhodobacterales</taxon>
        <taxon>Paracoccaceae</taxon>
        <taxon>Paracoccus</taxon>
    </lineage>
</organism>
<sequence>MEDPEIRLKRLRMRSWRRGMKEMDLILGPFADTQLAQLSEPLIAQYEQVMGENDQDLYLWVTARARGESAGPAEIAGVLDVIADHAFGRLAGNPAEFTNRPQIIRPD</sequence>
<protein>
    <recommendedName>
        <fullName evidence="2">FAD assembly factor SdhE</fullName>
    </recommendedName>
</protein>
<dbReference type="OrthoDB" id="9807264at2"/>
<keyword evidence="3" id="KW-0143">Chaperone</keyword>
<accession>A0A2K9MIQ5</accession>
<evidence type="ECO:0000256" key="1">
    <source>
        <dbReference type="ARBA" id="ARBA00008571"/>
    </source>
</evidence>
<dbReference type="Gene3D" id="1.10.150.250">
    <property type="entry name" value="Flavinator of succinate dehydrogenase"/>
    <property type="match status" value="1"/>
</dbReference>
<evidence type="ECO:0000313" key="4">
    <source>
        <dbReference type="EMBL" id="AUM75484.1"/>
    </source>
</evidence>
<dbReference type="PANTHER" id="PTHR12469">
    <property type="entry name" value="PROTEIN EMI5 HOMOLOG, MITOCHONDRIAL"/>
    <property type="match status" value="1"/>
</dbReference>
<evidence type="ECO:0000256" key="2">
    <source>
        <dbReference type="ARBA" id="ARBA00019418"/>
    </source>
</evidence>
<evidence type="ECO:0000313" key="5">
    <source>
        <dbReference type="Proteomes" id="UP000234882"/>
    </source>
</evidence>
<dbReference type="InterPro" id="IPR036714">
    <property type="entry name" value="SDH_sf"/>
</dbReference>
<dbReference type="KEGG" id="paru:CYR75_02635"/>
<dbReference type="Pfam" id="PF03937">
    <property type="entry name" value="Sdh5"/>
    <property type="match status" value="1"/>
</dbReference>